<evidence type="ECO:0000313" key="4">
    <source>
        <dbReference type="EMBL" id="KAJ9614914.1"/>
    </source>
</evidence>
<dbReference type="AlphaFoldDB" id="A0AA38XKU0"/>
<sequence>MTLKVLLTGGSGFVATHVLQKLLEHGHKVVTTVRSDEKGRYLLDLFKGNPVTYTVVQDIAAEGAFDEAVKSDPPFDAVIHTASPFHYNVQDNKRDMIDPAVNGTTGILKAIVKFAPSVRHVVITSSFAAISNPKAPPKVYSEEIWNDMTMEEALTTKNPQAAYRASKTFAEQAAWEFVKIQKPHFGLTVLNPPMIYGPVIHEVASLDALNTSSIRILDLLLGKPRDGPVGSPIYVDVRDLALAHVLSIEKPEVSGQRIFMAAGMGSEKEMGDIIKRSFPELAKNVRDDLVADMPPYGIDNSKAKKILGITYRSLEETVVDTVKSLQALGA</sequence>
<dbReference type="InterPro" id="IPR001509">
    <property type="entry name" value="Epimerase_deHydtase"/>
</dbReference>
<accession>A0AA38XKU0</accession>
<organism evidence="4 5">
    <name type="scientific">Knufia peltigerae</name>
    <dbReference type="NCBI Taxonomy" id="1002370"/>
    <lineage>
        <taxon>Eukaryota</taxon>
        <taxon>Fungi</taxon>
        <taxon>Dikarya</taxon>
        <taxon>Ascomycota</taxon>
        <taxon>Pezizomycotina</taxon>
        <taxon>Eurotiomycetes</taxon>
        <taxon>Chaetothyriomycetidae</taxon>
        <taxon>Chaetothyriales</taxon>
        <taxon>Trichomeriaceae</taxon>
        <taxon>Knufia</taxon>
    </lineage>
</organism>
<dbReference type="Gene3D" id="3.40.50.720">
    <property type="entry name" value="NAD(P)-binding Rossmann-like Domain"/>
    <property type="match status" value="1"/>
</dbReference>
<dbReference type="Proteomes" id="UP001172681">
    <property type="component" value="Unassembled WGS sequence"/>
</dbReference>
<comment type="caution">
    <text evidence="4">The sequence shown here is derived from an EMBL/GenBank/DDBJ whole genome shotgun (WGS) entry which is preliminary data.</text>
</comment>
<dbReference type="Pfam" id="PF01370">
    <property type="entry name" value="Epimerase"/>
    <property type="match status" value="1"/>
</dbReference>
<dbReference type="GO" id="GO:0043892">
    <property type="term" value="F:methylglyoxal reductase (NADPH) activity"/>
    <property type="evidence" value="ECO:0007669"/>
    <property type="project" value="UniProtKB-EC"/>
</dbReference>
<dbReference type="InterPro" id="IPR050425">
    <property type="entry name" value="NAD(P)_dehydrat-like"/>
</dbReference>
<proteinExistence type="inferred from homology"/>
<dbReference type="PANTHER" id="PTHR10366:SF564">
    <property type="entry name" value="STEROL-4-ALPHA-CARBOXYLATE 3-DEHYDROGENASE, DECARBOXYLATING"/>
    <property type="match status" value="1"/>
</dbReference>
<dbReference type="CDD" id="cd05227">
    <property type="entry name" value="AR_SDR_e"/>
    <property type="match status" value="1"/>
</dbReference>
<evidence type="ECO:0000259" key="3">
    <source>
        <dbReference type="Pfam" id="PF01370"/>
    </source>
</evidence>
<dbReference type="PANTHER" id="PTHR10366">
    <property type="entry name" value="NAD DEPENDENT EPIMERASE/DEHYDRATASE"/>
    <property type="match status" value="1"/>
</dbReference>
<evidence type="ECO:0000256" key="2">
    <source>
        <dbReference type="ARBA" id="ARBA00023445"/>
    </source>
</evidence>
<dbReference type="SUPFAM" id="SSF51735">
    <property type="entry name" value="NAD(P)-binding Rossmann-fold domains"/>
    <property type="match status" value="1"/>
</dbReference>
<feature type="domain" description="NAD-dependent epimerase/dehydratase" evidence="3">
    <location>
        <begin position="5"/>
        <end position="254"/>
    </location>
</feature>
<dbReference type="EC" id="1.1.1.283" evidence="4"/>
<comment type="similarity">
    <text evidence="2">Belongs to the NAD(P)-dependent epimerase/dehydratase family. Dihydroflavonol-4-reductase subfamily.</text>
</comment>
<name>A0AA38XKU0_9EURO</name>
<evidence type="ECO:0000256" key="1">
    <source>
        <dbReference type="ARBA" id="ARBA00023002"/>
    </source>
</evidence>
<gene>
    <name evidence="4" type="primary">GRE2_2</name>
    <name evidence="4" type="ORF">H2204_014313</name>
</gene>
<dbReference type="FunFam" id="3.40.50.720:FF:000191">
    <property type="entry name" value="Methylglyoxal reductase (NADPH-dependent)"/>
    <property type="match status" value="1"/>
</dbReference>
<dbReference type="EMBL" id="JAPDRN010000180">
    <property type="protein sequence ID" value="KAJ9614914.1"/>
    <property type="molecule type" value="Genomic_DNA"/>
</dbReference>
<reference evidence="4" key="1">
    <citation type="submission" date="2022-10" db="EMBL/GenBank/DDBJ databases">
        <title>Culturing micro-colonial fungi from biological soil crusts in the Mojave desert and describing Neophaeococcomyces mojavensis, and introducing the new genera and species Taxawa tesnikishii.</title>
        <authorList>
            <person name="Kurbessoian T."/>
            <person name="Stajich J.E."/>
        </authorList>
    </citation>
    <scope>NUCLEOTIDE SEQUENCE</scope>
    <source>
        <strain evidence="4">TK_35</strain>
    </source>
</reference>
<keyword evidence="1 4" id="KW-0560">Oxidoreductase</keyword>
<protein>
    <submittedName>
        <fullName evidence="4">Methylglyoxal reductase (NADPH-dependent) gre2</fullName>
        <ecNumber evidence="4">1.1.1.283</ecNumber>
    </submittedName>
</protein>
<dbReference type="InterPro" id="IPR036291">
    <property type="entry name" value="NAD(P)-bd_dom_sf"/>
</dbReference>
<keyword evidence="5" id="KW-1185">Reference proteome</keyword>
<evidence type="ECO:0000313" key="5">
    <source>
        <dbReference type="Proteomes" id="UP001172681"/>
    </source>
</evidence>